<evidence type="ECO:0000313" key="2">
    <source>
        <dbReference type="Proteomes" id="UP000315200"/>
    </source>
</evidence>
<dbReference type="Proteomes" id="UP000315200">
    <property type="component" value="Unassembled WGS sequence"/>
</dbReference>
<name>A0A829W7E3_9FIRM</name>
<proteinExistence type="predicted"/>
<dbReference type="RefSeq" id="WP_207705638.1">
    <property type="nucleotide sequence ID" value="NZ_BJLB01000001.1"/>
</dbReference>
<gene>
    <name evidence="1" type="ORF">Ccl03g_09340</name>
</gene>
<evidence type="ECO:0000313" key="1">
    <source>
        <dbReference type="EMBL" id="GEA35221.1"/>
    </source>
</evidence>
<comment type="caution">
    <text evidence="1">The sequence shown here is derived from an EMBL/GenBank/DDBJ whole genome shotgun (WGS) entry which is preliminary data.</text>
</comment>
<reference evidence="1 2" key="1">
    <citation type="submission" date="2019-06" db="EMBL/GenBank/DDBJ databases">
        <title>Draft genome sequence of [Clostridium] clostridioforme NBRC 113352.</title>
        <authorList>
            <person name="Miura T."/>
            <person name="Furukawa M."/>
            <person name="Shimamura M."/>
            <person name="Ohyama Y."/>
            <person name="Yamazoe A."/>
            <person name="Kawasaki H."/>
        </authorList>
    </citation>
    <scope>NUCLEOTIDE SEQUENCE [LARGE SCALE GENOMIC DNA]</scope>
    <source>
        <strain evidence="1 2">NBRC 113352</strain>
    </source>
</reference>
<organism evidence="1 2">
    <name type="scientific">Enterocloster clostridioformis</name>
    <dbReference type="NCBI Taxonomy" id="1531"/>
    <lineage>
        <taxon>Bacteria</taxon>
        <taxon>Bacillati</taxon>
        <taxon>Bacillota</taxon>
        <taxon>Clostridia</taxon>
        <taxon>Lachnospirales</taxon>
        <taxon>Lachnospiraceae</taxon>
        <taxon>Enterocloster</taxon>
    </lineage>
</organism>
<dbReference type="AlphaFoldDB" id="A0A829W7E3"/>
<sequence>MANIESIKQKILQLDAGSFQNLCDSYLYKTGYPSIVSLGGEAGTRKTTLGTPDTYFIASNGKYVFVEYTTQRTNLFAKMRV</sequence>
<accession>A0A829W7E3</accession>
<dbReference type="EMBL" id="BJLB01000001">
    <property type="protein sequence ID" value="GEA35221.1"/>
    <property type="molecule type" value="Genomic_DNA"/>
</dbReference>
<protein>
    <submittedName>
        <fullName evidence="1">Uncharacterized protein</fullName>
    </submittedName>
</protein>